<dbReference type="OrthoDB" id="4133661at2"/>
<dbReference type="EMBL" id="CP034550">
    <property type="protein sequence ID" value="QFZ17694.1"/>
    <property type="molecule type" value="Genomic_DNA"/>
</dbReference>
<dbReference type="KEGG" id="ssyi:EKG83_09525"/>
<accession>A0A5Q0GW22</accession>
<dbReference type="PANTHER" id="PTHR43180:SF33">
    <property type="entry name" value="15-HYDROXYPROSTAGLANDIN DEHYDROGENASE [NAD(+)]-LIKE"/>
    <property type="match status" value="1"/>
</dbReference>
<evidence type="ECO:0000256" key="4">
    <source>
        <dbReference type="SAM" id="MobiDB-lite"/>
    </source>
</evidence>
<dbReference type="PRINTS" id="PR00081">
    <property type="entry name" value="GDHRDH"/>
</dbReference>
<dbReference type="Pfam" id="PF00106">
    <property type="entry name" value="adh_short"/>
    <property type="match status" value="1"/>
</dbReference>
<evidence type="ECO:0000256" key="1">
    <source>
        <dbReference type="ARBA" id="ARBA00006484"/>
    </source>
</evidence>
<protein>
    <submittedName>
        <fullName evidence="5">SDR family oxidoreductase</fullName>
    </submittedName>
</protein>
<evidence type="ECO:0000256" key="3">
    <source>
        <dbReference type="RuleBase" id="RU000363"/>
    </source>
</evidence>
<comment type="similarity">
    <text evidence="1 3">Belongs to the short-chain dehydrogenases/reductases (SDR) family.</text>
</comment>
<keyword evidence="6" id="KW-1185">Reference proteome</keyword>
<keyword evidence="2" id="KW-0560">Oxidoreductase</keyword>
<dbReference type="AlphaFoldDB" id="A0A5Q0GW22"/>
<evidence type="ECO:0000313" key="5">
    <source>
        <dbReference type="EMBL" id="QFZ17694.1"/>
    </source>
</evidence>
<dbReference type="FunFam" id="3.40.50.720:FF:000084">
    <property type="entry name" value="Short-chain dehydrogenase reductase"/>
    <property type="match status" value="1"/>
</dbReference>
<sequence length="277" mass="28100">MSNRGDAVEFSGKVALVTGAANGIGAGVARRLAAGGASVVVADVDDARGEAVAAEVGGAYAHCDVRDPAQSAAAVELAVSRFGGLDFAVLNAGIGTGFGLGDDFDPERYRNVMGINLDGVVYGVHAALPALRERGGRIVATASMAGLMAMPIDPLYGANKAAVVGLVRGLGPVLAAEGVTVNAVCPSFADTDIISGFRDALESAGMPVLGVEDVVDAFVAVLRDGRPGECWFVQAGRPSAPFRFPNPPGPRTATGERVTFHHDVSATPDVPTTGKES</sequence>
<dbReference type="SUPFAM" id="SSF51735">
    <property type="entry name" value="NAD(P)-binding Rossmann-fold domains"/>
    <property type="match status" value="1"/>
</dbReference>
<evidence type="ECO:0000256" key="2">
    <source>
        <dbReference type="ARBA" id="ARBA00023002"/>
    </source>
</evidence>
<dbReference type="Gene3D" id="3.40.50.720">
    <property type="entry name" value="NAD(P)-binding Rossmann-like Domain"/>
    <property type="match status" value="1"/>
</dbReference>
<reference evidence="6" key="1">
    <citation type="journal article" date="2021" name="Curr. Microbiol.">
        <title>Complete genome of nocamycin-producing strain Saccharothrix syringae NRRL B-16468 reveals the biosynthetic potential for secondary metabolites.</title>
        <authorList>
            <person name="Mo X."/>
            <person name="Yang S."/>
        </authorList>
    </citation>
    <scope>NUCLEOTIDE SEQUENCE [LARGE SCALE GENOMIC DNA]</scope>
    <source>
        <strain evidence="6">ATCC 51364 / DSM 43886 / JCM 6844 / KCTC 9398 / NBRC 14523 / NRRL B-16468 / INA 2240</strain>
    </source>
</reference>
<dbReference type="RefSeq" id="WP_051766519.1">
    <property type="nucleotide sequence ID" value="NZ_CP034550.1"/>
</dbReference>
<evidence type="ECO:0000313" key="6">
    <source>
        <dbReference type="Proteomes" id="UP000325787"/>
    </source>
</evidence>
<dbReference type="GO" id="GO:0016491">
    <property type="term" value="F:oxidoreductase activity"/>
    <property type="evidence" value="ECO:0007669"/>
    <property type="project" value="UniProtKB-KW"/>
</dbReference>
<dbReference type="PRINTS" id="PR00080">
    <property type="entry name" value="SDRFAMILY"/>
</dbReference>
<dbReference type="InterPro" id="IPR002347">
    <property type="entry name" value="SDR_fam"/>
</dbReference>
<organism evidence="5 6">
    <name type="scientific">Saccharothrix syringae</name>
    <name type="common">Nocardiopsis syringae</name>
    <dbReference type="NCBI Taxonomy" id="103733"/>
    <lineage>
        <taxon>Bacteria</taxon>
        <taxon>Bacillati</taxon>
        <taxon>Actinomycetota</taxon>
        <taxon>Actinomycetes</taxon>
        <taxon>Pseudonocardiales</taxon>
        <taxon>Pseudonocardiaceae</taxon>
        <taxon>Saccharothrix</taxon>
    </lineage>
</organism>
<proteinExistence type="inferred from homology"/>
<gene>
    <name evidence="5" type="ORF">EKG83_09525</name>
</gene>
<dbReference type="InterPro" id="IPR036291">
    <property type="entry name" value="NAD(P)-bd_dom_sf"/>
</dbReference>
<dbReference type="PANTHER" id="PTHR43180">
    <property type="entry name" value="3-OXOACYL-(ACYL-CARRIER-PROTEIN) REDUCTASE (AFU_ORTHOLOGUE AFUA_6G11210)"/>
    <property type="match status" value="1"/>
</dbReference>
<dbReference type="Proteomes" id="UP000325787">
    <property type="component" value="Chromosome"/>
</dbReference>
<feature type="region of interest" description="Disordered" evidence="4">
    <location>
        <begin position="242"/>
        <end position="277"/>
    </location>
</feature>
<name>A0A5Q0GW22_SACSY</name>